<evidence type="ECO:0000256" key="1">
    <source>
        <dbReference type="SAM" id="MobiDB-lite"/>
    </source>
</evidence>
<sequence length="158" mass="16116">MSALSGSPSRRQHSGNADDPGSAQDQAQGHSHRHSHSHTRSGSFSFGVLAEGEGGAQRPSPEPLLPEPFNRPHVHDPYAAYGIRTASASGSTGHSSGVEVAADPEGRFMWTMSGSSRQQQQLYRAGGNPTAAARMSAGGSSSGSGGPPRAGGVAPSLM</sequence>
<organism evidence="2 3">
    <name type="scientific">Pleodorina starrii</name>
    <dbReference type="NCBI Taxonomy" id="330485"/>
    <lineage>
        <taxon>Eukaryota</taxon>
        <taxon>Viridiplantae</taxon>
        <taxon>Chlorophyta</taxon>
        <taxon>core chlorophytes</taxon>
        <taxon>Chlorophyceae</taxon>
        <taxon>CS clade</taxon>
        <taxon>Chlamydomonadales</taxon>
        <taxon>Volvocaceae</taxon>
        <taxon>Pleodorina</taxon>
    </lineage>
</organism>
<feature type="region of interest" description="Disordered" evidence="1">
    <location>
        <begin position="1"/>
        <end position="78"/>
    </location>
</feature>
<feature type="compositionally biased region" description="Basic residues" evidence="1">
    <location>
        <begin position="30"/>
        <end position="39"/>
    </location>
</feature>
<feature type="compositionally biased region" description="Polar residues" evidence="1">
    <location>
        <begin position="113"/>
        <end position="122"/>
    </location>
</feature>
<evidence type="ECO:0000313" key="2">
    <source>
        <dbReference type="EMBL" id="GLC58791.1"/>
    </source>
</evidence>
<feature type="region of interest" description="Disordered" evidence="1">
    <location>
        <begin position="113"/>
        <end position="158"/>
    </location>
</feature>
<comment type="caution">
    <text evidence="2">The sequence shown here is derived from an EMBL/GenBank/DDBJ whole genome shotgun (WGS) entry which is preliminary data.</text>
</comment>
<dbReference type="EMBL" id="BRXU01000024">
    <property type="protein sequence ID" value="GLC58791.1"/>
    <property type="molecule type" value="Genomic_DNA"/>
</dbReference>
<accession>A0A9W6BWF5</accession>
<dbReference type="AlphaFoldDB" id="A0A9W6BWF5"/>
<protein>
    <submittedName>
        <fullName evidence="2">Uncharacterized protein</fullName>
    </submittedName>
</protein>
<gene>
    <name evidence="2" type="primary">PLEST006880</name>
    <name evidence="2" type="ORF">PLESTB_001401500</name>
</gene>
<name>A0A9W6BWF5_9CHLO</name>
<keyword evidence="3" id="KW-1185">Reference proteome</keyword>
<dbReference type="Proteomes" id="UP001165080">
    <property type="component" value="Unassembled WGS sequence"/>
</dbReference>
<proteinExistence type="predicted"/>
<feature type="compositionally biased region" description="Gly residues" evidence="1">
    <location>
        <begin position="140"/>
        <end position="149"/>
    </location>
</feature>
<evidence type="ECO:0000313" key="3">
    <source>
        <dbReference type="Proteomes" id="UP001165080"/>
    </source>
</evidence>
<reference evidence="2 3" key="1">
    <citation type="journal article" date="2023" name="Commun. Biol.">
        <title>Reorganization of the ancestral sex-determining regions during the evolution of trioecy in Pleodorina starrii.</title>
        <authorList>
            <person name="Takahashi K."/>
            <person name="Suzuki S."/>
            <person name="Kawai-Toyooka H."/>
            <person name="Yamamoto K."/>
            <person name="Hamaji T."/>
            <person name="Ootsuki R."/>
            <person name="Yamaguchi H."/>
            <person name="Kawachi M."/>
            <person name="Higashiyama T."/>
            <person name="Nozaki H."/>
        </authorList>
    </citation>
    <scope>NUCLEOTIDE SEQUENCE [LARGE SCALE GENOMIC DNA]</scope>
    <source>
        <strain evidence="2 3">NIES-4479</strain>
    </source>
</reference>